<accession>A0AAV4HR96</accession>
<dbReference type="Proteomes" id="UP000762676">
    <property type="component" value="Unassembled WGS sequence"/>
</dbReference>
<name>A0AAV4HR96_9GAST</name>
<sequence length="84" mass="9167">MADGLTGLVSQSSAVKPTLPMCFITSYARPLLSHGYLLTGMSTSMVRVTLHRSLCESWDAARPVCRVTFPFKPAGLEFSIESQD</sequence>
<proteinExistence type="predicted"/>
<dbReference type="EMBL" id="BMAT01005749">
    <property type="protein sequence ID" value="GFR99215.1"/>
    <property type="molecule type" value="Genomic_DNA"/>
</dbReference>
<keyword evidence="2" id="KW-1185">Reference proteome</keyword>
<dbReference type="AlphaFoldDB" id="A0AAV4HR96"/>
<evidence type="ECO:0000313" key="1">
    <source>
        <dbReference type="EMBL" id="GFR99215.1"/>
    </source>
</evidence>
<organism evidence="1 2">
    <name type="scientific">Elysia marginata</name>
    <dbReference type="NCBI Taxonomy" id="1093978"/>
    <lineage>
        <taxon>Eukaryota</taxon>
        <taxon>Metazoa</taxon>
        <taxon>Spiralia</taxon>
        <taxon>Lophotrochozoa</taxon>
        <taxon>Mollusca</taxon>
        <taxon>Gastropoda</taxon>
        <taxon>Heterobranchia</taxon>
        <taxon>Euthyneura</taxon>
        <taxon>Panpulmonata</taxon>
        <taxon>Sacoglossa</taxon>
        <taxon>Placobranchoidea</taxon>
        <taxon>Plakobranchidae</taxon>
        <taxon>Elysia</taxon>
    </lineage>
</organism>
<evidence type="ECO:0000313" key="2">
    <source>
        <dbReference type="Proteomes" id="UP000762676"/>
    </source>
</evidence>
<protein>
    <submittedName>
        <fullName evidence="1">Uncharacterized protein</fullName>
    </submittedName>
</protein>
<reference evidence="1 2" key="1">
    <citation type="journal article" date="2021" name="Elife">
        <title>Chloroplast acquisition without the gene transfer in kleptoplastic sea slugs, Plakobranchus ocellatus.</title>
        <authorList>
            <person name="Maeda T."/>
            <person name="Takahashi S."/>
            <person name="Yoshida T."/>
            <person name="Shimamura S."/>
            <person name="Takaki Y."/>
            <person name="Nagai Y."/>
            <person name="Toyoda A."/>
            <person name="Suzuki Y."/>
            <person name="Arimoto A."/>
            <person name="Ishii H."/>
            <person name="Satoh N."/>
            <person name="Nishiyama T."/>
            <person name="Hasebe M."/>
            <person name="Maruyama T."/>
            <person name="Minagawa J."/>
            <person name="Obokata J."/>
            <person name="Shigenobu S."/>
        </authorList>
    </citation>
    <scope>NUCLEOTIDE SEQUENCE [LARGE SCALE GENOMIC DNA]</scope>
</reference>
<gene>
    <name evidence="1" type="ORF">ElyMa_002787300</name>
</gene>
<comment type="caution">
    <text evidence="1">The sequence shown here is derived from an EMBL/GenBank/DDBJ whole genome shotgun (WGS) entry which is preliminary data.</text>
</comment>